<gene>
    <name evidence="1" type="ORF">IBG28_19260</name>
</gene>
<evidence type="ECO:0000313" key="1">
    <source>
        <dbReference type="EMBL" id="QNT05762.1"/>
    </source>
</evidence>
<reference evidence="1 2" key="1">
    <citation type="submission" date="2020-09" db="EMBL/GenBank/DDBJ databases">
        <title>Complete genome sequence of an Arctic sea ice bacterium Marinomonas arctica BSI20414.</title>
        <authorList>
            <person name="Liao L."/>
            <person name="Chen B."/>
        </authorList>
    </citation>
    <scope>NUCLEOTIDE SEQUENCE [LARGE SCALE GENOMIC DNA]</scope>
    <source>
        <strain evidence="1 2">BSI20414</strain>
    </source>
</reference>
<evidence type="ECO:0008006" key="3">
    <source>
        <dbReference type="Google" id="ProtNLM"/>
    </source>
</evidence>
<protein>
    <recommendedName>
        <fullName evidence="3">DUF2946 family protein</fullName>
    </recommendedName>
</protein>
<keyword evidence="2" id="KW-1185">Reference proteome</keyword>
<name>A0A7H1J5J6_9GAMM</name>
<evidence type="ECO:0000313" key="2">
    <source>
        <dbReference type="Proteomes" id="UP000516370"/>
    </source>
</evidence>
<sequence length="138" mass="15182">MLSIPRVVWVMMCFVVGSWLTLSASIQAIVHASMPDTHTSALLSLHASHQDMASVSQVPFSAIPMSDVNLVSNFHDHTKNMNYVDCVDHCTLAALPPILLVLASTAVYWPALSLIEKWRHHFLELVTPPPRLSALIAS</sequence>
<accession>A0A7H1J5J6</accession>
<dbReference type="AlphaFoldDB" id="A0A7H1J5J6"/>
<dbReference type="Proteomes" id="UP000516370">
    <property type="component" value="Chromosome"/>
</dbReference>
<organism evidence="1 2">
    <name type="scientific">Marinomonas arctica</name>
    <dbReference type="NCBI Taxonomy" id="383750"/>
    <lineage>
        <taxon>Bacteria</taxon>
        <taxon>Pseudomonadati</taxon>
        <taxon>Pseudomonadota</taxon>
        <taxon>Gammaproteobacteria</taxon>
        <taxon>Oceanospirillales</taxon>
        <taxon>Oceanospirillaceae</taxon>
        <taxon>Marinomonas</taxon>
    </lineage>
</organism>
<proteinExistence type="predicted"/>
<dbReference type="KEGG" id="mard:IBG28_19260"/>
<dbReference type="EMBL" id="CP061081">
    <property type="protein sequence ID" value="QNT05762.1"/>
    <property type="molecule type" value="Genomic_DNA"/>
</dbReference>
<dbReference type="RefSeq" id="WP_162623553.1">
    <property type="nucleotide sequence ID" value="NZ_BMLJ01000019.1"/>
</dbReference>